<dbReference type="EC" id="3.2.2.4" evidence="2"/>
<dbReference type="InterPro" id="IPR031100">
    <property type="entry name" value="LOG_fam"/>
</dbReference>
<reference evidence="5 6" key="1">
    <citation type="submission" date="2016-10" db="EMBL/GenBank/DDBJ databases">
        <authorList>
            <person name="de Groot N.N."/>
        </authorList>
    </citation>
    <scope>NUCLEOTIDE SEQUENCE [LARGE SCALE GENOMIC DNA]</scope>
    <source>
        <strain evidence="5 6">EP1-55-1</strain>
    </source>
</reference>
<keyword evidence="6" id="KW-1185">Reference proteome</keyword>
<dbReference type="AlphaFoldDB" id="A0A1I5QUN3"/>
<sequence length="306" mass="35520">MRKKYSSIHSEFPWEHPKSKSEDPKAVKLVKRLMESATYRLAEDDPDFMKSYEARGVRLEIDYLKAELAMQKFGIKHTIVVFGSARIKERKTAMSELKEIQKKIEAHPENKELLEQLRIAERMVEKSIYYDDARMFGRYIGESGKGPDDSRVVLMTGGGPGIMEAANRGSYDVGARSIGLNIRLPHEQFPNPYITPELCFQFRYFAIRKLHFFLRSKALVVYPGGFGTLDELFEILTLVQTQKTNIIPVVMVGKKYWKKAIDFDFLKEEGVITSQDLEIFKIVENATEAWKYILDWHKHKDTHLFI</sequence>
<dbReference type="Proteomes" id="UP000199227">
    <property type="component" value="Unassembled WGS sequence"/>
</dbReference>
<protein>
    <recommendedName>
        <fullName evidence="3">AMP nucleosidase</fullName>
        <ecNumber evidence="2">3.2.2.4</ecNumber>
    </recommendedName>
    <alternativeName>
        <fullName evidence="3">AMP nucleosidase</fullName>
    </alternativeName>
</protein>
<dbReference type="GO" id="GO:0005829">
    <property type="term" value="C:cytosol"/>
    <property type="evidence" value="ECO:0007669"/>
    <property type="project" value="TreeGrafter"/>
</dbReference>
<dbReference type="STRING" id="223786.SAMN05216234_12228"/>
<gene>
    <name evidence="5" type="ORF">SAMN05216234_12228</name>
</gene>
<dbReference type="GO" id="GO:0008714">
    <property type="term" value="F:AMP nucleosidase activity"/>
    <property type="evidence" value="ECO:0007669"/>
    <property type="project" value="UniProtKB-EC"/>
</dbReference>
<evidence type="ECO:0000256" key="2">
    <source>
        <dbReference type="ARBA" id="ARBA00011985"/>
    </source>
</evidence>
<name>A0A1I5QUN3_9BACT</name>
<feature type="region of interest" description="Disordered" evidence="4">
    <location>
        <begin position="1"/>
        <end position="23"/>
    </location>
</feature>
<feature type="compositionally biased region" description="Basic and acidic residues" evidence="4">
    <location>
        <begin position="12"/>
        <end position="23"/>
    </location>
</feature>
<dbReference type="Gene3D" id="3.40.50.450">
    <property type="match status" value="1"/>
</dbReference>
<dbReference type="RefSeq" id="WP_092912742.1">
    <property type="nucleotide sequence ID" value="NZ_FOXB01000022.1"/>
</dbReference>
<dbReference type="OrthoDB" id="9801098at2"/>
<dbReference type="EMBL" id="FOXB01000022">
    <property type="protein sequence ID" value="SFP49969.1"/>
    <property type="molecule type" value="Genomic_DNA"/>
</dbReference>
<evidence type="ECO:0000256" key="1">
    <source>
        <dbReference type="ARBA" id="ARBA00000274"/>
    </source>
</evidence>
<dbReference type="InterPro" id="IPR052341">
    <property type="entry name" value="LOG_family_nucleotidases"/>
</dbReference>
<proteinExistence type="predicted"/>
<comment type="catalytic activity">
    <reaction evidence="1">
        <text>AMP + H2O = D-ribose 5-phosphate + adenine</text>
        <dbReference type="Rhea" id="RHEA:20129"/>
        <dbReference type="ChEBI" id="CHEBI:15377"/>
        <dbReference type="ChEBI" id="CHEBI:16708"/>
        <dbReference type="ChEBI" id="CHEBI:78346"/>
        <dbReference type="ChEBI" id="CHEBI:456215"/>
        <dbReference type="EC" id="3.2.2.4"/>
    </reaction>
</comment>
<evidence type="ECO:0000313" key="5">
    <source>
        <dbReference type="EMBL" id="SFP49969.1"/>
    </source>
</evidence>
<dbReference type="SUPFAM" id="SSF102405">
    <property type="entry name" value="MCP/YpsA-like"/>
    <property type="match status" value="1"/>
</dbReference>
<evidence type="ECO:0000313" key="6">
    <source>
        <dbReference type="Proteomes" id="UP000199227"/>
    </source>
</evidence>
<dbReference type="Pfam" id="PF03641">
    <property type="entry name" value="Lysine_decarbox"/>
    <property type="match status" value="1"/>
</dbReference>
<evidence type="ECO:0000256" key="4">
    <source>
        <dbReference type="SAM" id="MobiDB-lite"/>
    </source>
</evidence>
<accession>A0A1I5QUN3</accession>
<dbReference type="PANTHER" id="PTHR43393:SF3">
    <property type="entry name" value="LYSINE DECARBOXYLASE-LIKE PROTEIN"/>
    <property type="match status" value="1"/>
</dbReference>
<dbReference type="PANTHER" id="PTHR43393">
    <property type="entry name" value="CYTOKININ RIBOSIDE 5'-MONOPHOSPHATE PHOSPHORIBOHYDROLASE"/>
    <property type="match status" value="1"/>
</dbReference>
<evidence type="ECO:0000256" key="3">
    <source>
        <dbReference type="ARBA" id="ARBA00031983"/>
    </source>
</evidence>
<organism evidence="5 6">
    <name type="scientific">Hydrogenimonas thermophila</name>
    <dbReference type="NCBI Taxonomy" id="223786"/>
    <lineage>
        <taxon>Bacteria</taxon>
        <taxon>Pseudomonadati</taxon>
        <taxon>Campylobacterota</taxon>
        <taxon>Epsilonproteobacteria</taxon>
        <taxon>Campylobacterales</taxon>
        <taxon>Hydrogenimonadaceae</taxon>
        <taxon>Hydrogenimonas</taxon>
    </lineage>
</organism>